<dbReference type="HOGENOM" id="CLU_2349046_0_0_1"/>
<dbReference type="EMBL" id="CAQQ02380150">
    <property type="status" value="NOT_ANNOTATED_CDS"/>
    <property type="molecule type" value="Genomic_DNA"/>
</dbReference>
<sequence>MVTLSINETKVENLGIIMNSSLQWEDHIAKMSFEQYAKLFLESIMGEMNSRCLGELERAFNSMTVNYLRNLHVNYACKLQTVPTPTEYTCFTENDSM</sequence>
<accession>T1H170</accession>
<evidence type="ECO:0000313" key="2">
    <source>
        <dbReference type="Proteomes" id="UP000015102"/>
    </source>
</evidence>
<reference evidence="1" key="2">
    <citation type="submission" date="2015-06" db="UniProtKB">
        <authorList>
            <consortium name="EnsemblMetazoa"/>
        </authorList>
    </citation>
    <scope>IDENTIFICATION</scope>
</reference>
<dbReference type="EnsemblMetazoa" id="MESCA009924-RA">
    <property type="protein sequence ID" value="MESCA009924-PA"/>
    <property type="gene ID" value="MESCA009924"/>
</dbReference>
<proteinExistence type="predicted"/>
<protein>
    <submittedName>
        <fullName evidence="1">Uncharacterized protein</fullName>
    </submittedName>
</protein>
<dbReference type="Proteomes" id="UP000015102">
    <property type="component" value="Unassembled WGS sequence"/>
</dbReference>
<evidence type="ECO:0000313" key="1">
    <source>
        <dbReference type="EnsemblMetazoa" id="MESCA009924-PA"/>
    </source>
</evidence>
<dbReference type="EMBL" id="CAQQ02380151">
    <property type="status" value="NOT_ANNOTATED_CDS"/>
    <property type="molecule type" value="Genomic_DNA"/>
</dbReference>
<keyword evidence="2" id="KW-1185">Reference proteome</keyword>
<organism evidence="1 2">
    <name type="scientific">Megaselia scalaris</name>
    <name type="common">Humpbacked fly</name>
    <name type="synonym">Phora scalaris</name>
    <dbReference type="NCBI Taxonomy" id="36166"/>
    <lineage>
        <taxon>Eukaryota</taxon>
        <taxon>Metazoa</taxon>
        <taxon>Ecdysozoa</taxon>
        <taxon>Arthropoda</taxon>
        <taxon>Hexapoda</taxon>
        <taxon>Insecta</taxon>
        <taxon>Pterygota</taxon>
        <taxon>Neoptera</taxon>
        <taxon>Endopterygota</taxon>
        <taxon>Diptera</taxon>
        <taxon>Brachycera</taxon>
        <taxon>Muscomorpha</taxon>
        <taxon>Platypezoidea</taxon>
        <taxon>Phoridae</taxon>
        <taxon>Megaseliini</taxon>
        <taxon>Megaselia</taxon>
    </lineage>
</organism>
<reference evidence="2" key="1">
    <citation type="submission" date="2013-02" db="EMBL/GenBank/DDBJ databases">
        <authorList>
            <person name="Hughes D."/>
        </authorList>
    </citation>
    <scope>NUCLEOTIDE SEQUENCE</scope>
    <source>
        <strain>Durham</strain>
        <strain evidence="2">NC isolate 2 -- Noor lab</strain>
    </source>
</reference>
<dbReference type="AlphaFoldDB" id="T1H170"/>
<name>T1H170_MEGSC</name>